<sequence length="185" mass="19363">MALILDFLLLAASGAACFYCWVLNSRIKALTSTKDGINTGIAALSQSADDMQTAMANTKDQAAADSVKLEALLEDANKKIPELQMLASQIQEISERAVEETETATKHLIETLSPHIESARTAAHALLGSLEQASATPAAEATETTTETADATTPDENSAEVSDGGVVELTFVADEEPQAAQGEVA</sequence>
<feature type="compositionally biased region" description="Low complexity" evidence="2">
    <location>
        <begin position="135"/>
        <end position="156"/>
    </location>
</feature>
<proteinExistence type="predicted"/>
<organism evidence="3">
    <name type="scientific">hydrothermal vent metagenome</name>
    <dbReference type="NCBI Taxonomy" id="652676"/>
    <lineage>
        <taxon>unclassified sequences</taxon>
        <taxon>metagenomes</taxon>
        <taxon>ecological metagenomes</taxon>
    </lineage>
</organism>
<gene>
    <name evidence="3" type="ORF">MNBD_ALPHA05-1931</name>
</gene>
<reference evidence="3" key="1">
    <citation type="submission" date="2018-06" db="EMBL/GenBank/DDBJ databases">
        <authorList>
            <person name="Zhirakovskaya E."/>
        </authorList>
    </citation>
    <scope>NUCLEOTIDE SEQUENCE</scope>
</reference>
<dbReference type="AlphaFoldDB" id="A0A3B0RGL5"/>
<name>A0A3B0RGL5_9ZZZZ</name>
<accession>A0A3B0RGL5</accession>
<evidence type="ECO:0000256" key="1">
    <source>
        <dbReference type="SAM" id="Coils"/>
    </source>
</evidence>
<feature type="region of interest" description="Disordered" evidence="2">
    <location>
        <begin position="133"/>
        <end position="166"/>
    </location>
</feature>
<protein>
    <submittedName>
        <fullName evidence="3">Uncharacterized protein</fullName>
    </submittedName>
</protein>
<dbReference type="EMBL" id="UOEH01000052">
    <property type="protein sequence ID" value="VAV91012.1"/>
    <property type="molecule type" value="Genomic_DNA"/>
</dbReference>
<feature type="coiled-coil region" evidence="1">
    <location>
        <begin position="41"/>
        <end position="79"/>
    </location>
</feature>
<evidence type="ECO:0000313" key="3">
    <source>
        <dbReference type="EMBL" id="VAV91012.1"/>
    </source>
</evidence>
<keyword evidence="1" id="KW-0175">Coiled coil</keyword>
<evidence type="ECO:0000256" key="2">
    <source>
        <dbReference type="SAM" id="MobiDB-lite"/>
    </source>
</evidence>